<dbReference type="Proteomes" id="UP000235388">
    <property type="component" value="Unassembled WGS sequence"/>
</dbReference>
<accession>A0A2N5UMW6</accession>
<organism evidence="2 3">
    <name type="scientific">Puccinia coronata f. sp. avenae</name>
    <dbReference type="NCBI Taxonomy" id="200324"/>
    <lineage>
        <taxon>Eukaryota</taxon>
        <taxon>Fungi</taxon>
        <taxon>Dikarya</taxon>
        <taxon>Basidiomycota</taxon>
        <taxon>Pucciniomycotina</taxon>
        <taxon>Pucciniomycetes</taxon>
        <taxon>Pucciniales</taxon>
        <taxon>Pucciniaceae</taxon>
        <taxon>Puccinia</taxon>
    </lineage>
</organism>
<protein>
    <submittedName>
        <fullName evidence="2">Uncharacterized protein</fullName>
    </submittedName>
</protein>
<reference evidence="2 3" key="1">
    <citation type="submission" date="2017-11" db="EMBL/GenBank/DDBJ databases">
        <title>De novo assembly and phasing of dikaryotic genomes from two isolates of Puccinia coronata f. sp. avenae, the causal agent of oat crown rust.</title>
        <authorList>
            <person name="Miller M.E."/>
            <person name="Zhang Y."/>
            <person name="Omidvar V."/>
            <person name="Sperschneider J."/>
            <person name="Schwessinger B."/>
            <person name="Raley C."/>
            <person name="Palmer J.M."/>
            <person name="Garnica D."/>
            <person name="Upadhyaya N."/>
            <person name="Rathjen J."/>
            <person name="Taylor J.M."/>
            <person name="Park R.F."/>
            <person name="Dodds P.N."/>
            <person name="Hirsch C.D."/>
            <person name="Kianian S.F."/>
            <person name="Figueroa M."/>
        </authorList>
    </citation>
    <scope>NUCLEOTIDE SEQUENCE [LARGE SCALE GENOMIC DNA]</scope>
    <source>
        <strain evidence="2">12NC29</strain>
    </source>
</reference>
<name>A0A2N5UMW6_9BASI</name>
<feature type="region of interest" description="Disordered" evidence="1">
    <location>
        <begin position="1"/>
        <end position="22"/>
    </location>
</feature>
<keyword evidence="3" id="KW-1185">Reference proteome</keyword>
<gene>
    <name evidence="2" type="ORF">PCANC_12594</name>
</gene>
<comment type="caution">
    <text evidence="2">The sequence shown here is derived from an EMBL/GenBank/DDBJ whole genome shotgun (WGS) entry which is preliminary data.</text>
</comment>
<proteinExistence type="predicted"/>
<evidence type="ECO:0000313" key="3">
    <source>
        <dbReference type="Proteomes" id="UP000235388"/>
    </source>
</evidence>
<dbReference type="OrthoDB" id="296793at2759"/>
<feature type="compositionally biased region" description="Polar residues" evidence="1">
    <location>
        <begin position="1"/>
        <end position="15"/>
    </location>
</feature>
<evidence type="ECO:0000256" key="1">
    <source>
        <dbReference type="SAM" id="MobiDB-lite"/>
    </source>
</evidence>
<dbReference type="EMBL" id="PGCJ01000198">
    <property type="protein sequence ID" value="PLW39111.1"/>
    <property type="molecule type" value="Genomic_DNA"/>
</dbReference>
<sequence length="379" mass="40138">MLPRNPQQAPATTTPIGIDPIPHQCQPHIILSRMLGRPGNERFPGSLGVQRRRRGLVEVATTTDQQNTTNQPTPQTSNRQLSDQIDINVLLTNIDQAARDAAVTKLVNIVKAESPQAFVRLALCAQTPIASIDRFNDWFAAIASQIEADSESVYLNHLSTTATLSLIILFSSLINALPSGIPTGNYITHSASYQGSYPSYYYGQQLAPYGYGQYLAPAYYSSGQGAFVRQNYGYTGRGISNGAVNGHPGQVWARSGGVQAVPTTIARTTVADVASGQQGVSTAKQGVANGKQSGGAQDNVRVTSQCGQTEDGGKFCETTRTSGDVRLLDNASLNGNGSSQAANSQAAQLQALARQVNKDLNIVNGTLTPTSADGLSNII</sequence>
<evidence type="ECO:0000313" key="2">
    <source>
        <dbReference type="EMBL" id="PLW39111.1"/>
    </source>
</evidence>
<dbReference type="AlphaFoldDB" id="A0A2N5UMW6"/>